<gene>
    <name evidence="1" type="ORF">METZ01_LOCUS190442</name>
</gene>
<dbReference type="Gene3D" id="3.40.50.1110">
    <property type="entry name" value="SGNH hydrolase"/>
    <property type="match status" value="1"/>
</dbReference>
<dbReference type="CDD" id="cd00229">
    <property type="entry name" value="SGNH_hydrolase"/>
    <property type="match status" value="1"/>
</dbReference>
<feature type="non-terminal residue" evidence="1">
    <location>
        <position position="1"/>
    </location>
</feature>
<reference evidence="1" key="1">
    <citation type="submission" date="2018-05" db="EMBL/GenBank/DDBJ databases">
        <authorList>
            <person name="Lanie J.A."/>
            <person name="Ng W.-L."/>
            <person name="Kazmierczak K.M."/>
            <person name="Andrzejewski T.M."/>
            <person name="Davidsen T.M."/>
            <person name="Wayne K.J."/>
            <person name="Tettelin H."/>
            <person name="Glass J.I."/>
            <person name="Rusch D."/>
            <person name="Podicherti R."/>
            <person name="Tsui H.-C.T."/>
            <person name="Winkler M.E."/>
        </authorList>
    </citation>
    <scope>NUCLEOTIDE SEQUENCE</scope>
</reference>
<dbReference type="SUPFAM" id="SSF52266">
    <property type="entry name" value="SGNH hydrolase"/>
    <property type="match status" value="1"/>
</dbReference>
<dbReference type="InterPro" id="IPR036514">
    <property type="entry name" value="SGNH_hydro_sf"/>
</dbReference>
<evidence type="ECO:0000313" key="1">
    <source>
        <dbReference type="EMBL" id="SVB37588.1"/>
    </source>
</evidence>
<dbReference type="EMBL" id="UINC01039300">
    <property type="protein sequence ID" value="SVB37588.1"/>
    <property type="molecule type" value="Genomic_DNA"/>
</dbReference>
<sequence>TIVQRRFHKSLNNVKTINFVFNPEFYDLVVSENSLLVPDKIYQTPGPDDELYRLAATCNLRVSRGMFSKNIVIPEEDLPIKFFKSSGHWILQIDLEERLLAYKTLYLKEILLFIPENVSEIIAGRVIKSLIFEKYGKQPNIYNIFSGVNRDEYTQDHRIFATMNQPNYMNKKLGKDRRRIFLNLSNLKDVIKSRNYRGFLFNQRHVIEQIFLFAVPKKPELKSSFFMSESNIEFAKPRFIIRDSYYRKLLKKSRNRFHQEAINRKKDDSTTRILFLGGSTMAGVGTGPSTTFPLLFKGMLKSIGFSADGKEFDIVNAGQPGNTTYGYLYQYDKTDAFAGSPWDGSYFLKAPTDSSRFVLKDLKADIVIMAPVYNDQVYSQGNPTMFAPLYDNKVSINQILKPFRQNFIFQYNAIGHYIYSGIYGYLHDKARMENLPYTEKENLRLYKNRLRLFVKKILKSSKLVFLLFPHPTKEKAPYHQYYLNDKKIFNEIAEEFNFPVYDLNENNGNKNRECHVCFGKGYWYDYIHPTGMGYNDYAVKFFNKLYSEKSPYLKIQWEGH</sequence>
<organism evidence="1">
    <name type="scientific">marine metagenome</name>
    <dbReference type="NCBI Taxonomy" id="408172"/>
    <lineage>
        <taxon>unclassified sequences</taxon>
        <taxon>metagenomes</taxon>
        <taxon>ecological metagenomes</taxon>
    </lineage>
</organism>
<dbReference type="AlphaFoldDB" id="A0A382DGS7"/>
<protein>
    <submittedName>
        <fullName evidence="1">Uncharacterized protein</fullName>
    </submittedName>
</protein>
<name>A0A382DGS7_9ZZZZ</name>
<accession>A0A382DGS7</accession>
<proteinExistence type="predicted"/>